<dbReference type="Proteomes" id="UP000006201">
    <property type="component" value="Unassembled WGS sequence"/>
</dbReference>
<evidence type="ECO:0000313" key="2">
    <source>
        <dbReference type="Proteomes" id="UP000006201"/>
    </source>
</evidence>
<dbReference type="InterPro" id="IPR009858">
    <property type="entry name" value="DUF1415"/>
</dbReference>
<protein>
    <submittedName>
        <fullName evidence="1">Uncharacterized protein</fullName>
    </submittedName>
</protein>
<dbReference type="HOGENOM" id="CLU_093792_0_0_6"/>
<dbReference type="eggNOG" id="COG3310">
    <property type="taxonomic scope" value="Bacteria"/>
</dbReference>
<dbReference type="AlphaFoldDB" id="A4C7D5"/>
<sequence length="183" mass="20958">MSHELAILQTKQWVSDVIVKYNFCPFARAEVENNKIHYQVCPQNTVTDAVMAMLDGCFLLDKQPEIETSLLIYPEGFADFDTFLELVDLADAMLAAQGFSGHYQIATFHPDYIFADSDEHDAANYTNRAPYPTLHLIRELSMSLALDNYQEPESIPEHNIKLARRKGIDFWQQLLQNCINTPK</sequence>
<gene>
    <name evidence="1" type="ORF">PTD2_13754</name>
</gene>
<evidence type="ECO:0000313" key="1">
    <source>
        <dbReference type="EMBL" id="EAR29889.1"/>
    </source>
</evidence>
<proteinExistence type="predicted"/>
<name>A4C7D5_9GAMM</name>
<accession>A4C7D5</accession>
<reference evidence="1 2" key="1">
    <citation type="submission" date="2006-02" db="EMBL/GenBank/DDBJ databases">
        <authorList>
            <person name="Moran M.A."/>
            <person name="Kjelleberg S."/>
            <person name="Egan S."/>
            <person name="Saunders N."/>
            <person name="Thomas T."/>
            <person name="Ferriera S."/>
            <person name="Johnson J."/>
            <person name="Kravitz S."/>
            <person name="Halpern A."/>
            <person name="Remington K."/>
            <person name="Beeson K."/>
            <person name="Tran B."/>
            <person name="Rogers Y.-H."/>
            <person name="Friedman R."/>
            <person name="Venter J.C."/>
        </authorList>
    </citation>
    <scope>NUCLEOTIDE SEQUENCE [LARGE SCALE GENOMIC DNA]</scope>
    <source>
        <strain evidence="1 2">D2</strain>
    </source>
</reference>
<dbReference type="Pfam" id="PF07209">
    <property type="entry name" value="DUF1415"/>
    <property type="match status" value="1"/>
</dbReference>
<organism evidence="1 2">
    <name type="scientific">Pseudoalteromonas tunicata D2</name>
    <dbReference type="NCBI Taxonomy" id="87626"/>
    <lineage>
        <taxon>Bacteria</taxon>
        <taxon>Pseudomonadati</taxon>
        <taxon>Pseudomonadota</taxon>
        <taxon>Gammaproteobacteria</taxon>
        <taxon>Alteromonadales</taxon>
        <taxon>Pseudoalteromonadaceae</taxon>
        <taxon>Pseudoalteromonas</taxon>
    </lineage>
</organism>
<dbReference type="OrthoDB" id="277390at2"/>
<dbReference type="STRING" id="87626.PTD2_13754"/>
<keyword evidence="2" id="KW-1185">Reference proteome</keyword>
<comment type="caution">
    <text evidence="1">The sequence shown here is derived from an EMBL/GenBank/DDBJ whole genome shotgun (WGS) entry which is preliminary data.</text>
</comment>
<dbReference type="EMBL" id="AAOH01000002">
    <property type="protein sequence ID" value="EAR29889.1"/>
    <property type="molecule type" value="Genomic_DNA"/>
</dbReference>
<dbReference type="RefSeq" id="WP_009837762.1">
    <property type="nucleotide sequence ID" value="NZ_AAOH01000002.1"/>
</dbReference>